<keyword evidence="2 9" id="KW-0645">Protease</keyword>
<dbReference type="GO" id="GO:0006508">
    <property type="term" value="P:proteolysis"/>
    <property type="evidence" value="ECO:0007669"/>
    <property type="project" value="UniProtKB-KW"/>
</dbReference>
<name>A0AA40VT82_9NOST</name>
<evidence type="ECO:0000256" key="2">
    <source>
        <dbReference type="ARBA" id="ARBA00022670"/>
    </source>
</evidence>
<dbReference type="RefSeq" id="WP_191760128.1">
    <property type="nucleotide sequence ID" value="NZ_VJXY01000033.1"/>
</dbReference>
<organism evidence="10 11">
    <name type="scientific">Komarekiella delphini-convector SJRDD-AB1</name>
    <dbReference type="NCBI Taxonomy" id="2593771"/>
    <lineage>
        <taxon>Bacteria</taxon>
        <taxon>Bacillati</taxon>
        <taxon>Cyanobacteriota</taxon>
        <taxon>Cyanophyceae</taxon>
        <taxon>Nostocales</taxon>
        <taxon>Nostocaceae</taxon>
        <taxon>Komarekiella</taxon>
        <taxon>Komarekiella delphini-convector</taxon>
    </lineage>
</organism>
<gene>
    <name evidence="10" type="ORF">FNW02_24660</name>
</gene>
<dbReference type="InterPro" id="IPR011990">
    <property type="entry name" value="TPR-like_helical_dom_sf"/>
</dbReference>
<feature type="repeat" description="TPR" evidence="8">
    <location>
        <begin position="392"/>
        <end position="425"/>
    </location>
</feature>
<dbReference type="SMART" id="SM00028">
    <property type="entry name" value="TPR"/>
    <property type="match status" value="8"/>
</dbReference>
<accession>A0AA40VT82</accession>
<dbReference type="PRINTS" id="PR00839">
    <property type="entry name" value="V8PROTEASE"/>
</dbReference>
<evidence type="ECO:0000256" key="3">
    <source>
        <dbReference type="ARBA" id="ARBA00022729"/>
    </source>
</evidence>
<keyword evidence="3" id="KW-0732">Signal</keyword>
<dbReference type="InterPro" id="IPR019734">
    <property type="entry name" value="TPR_rpt"/>
</dbReference>
<dbReference type="InterPro" id="IPR043504">
    <property type="entry name" value="Peptidase_S1_PA_chymotrypsin"/>
</dbReference>
<evidence type="ECO:0000256" key="4">
    <source>
        <dbReference type="ARBA" id="ARBA00022737"/>
    </source>
</evidence>
<dbReference type="GO" id="GO:0046813">
    <property type="term" value="P:receptor-mediated virion attachment to host cell"/>
    <property type="evidence" value="ECO:0007669"/>
    <property type="project" value="TreeGrafter"/>
</dbReference>
<sequence length="543" mass="58605">MKFDYALASALMGVSIAFVQPQIAIALSSTEVSKVAKAITVLIDNPSGSGTGVIIQREGDTYTVLTAKHVIETEDKYEIVTPDGQRYPLDYKTVKKLPEVDLAVVQFTSNQSYTVAKIGNSDEAIEGATAYVAGFPKATAVISNSIYNFVAGQITANASKPLRDGYALVYSNDTLPGMSGGPVLNDKGEVVGIHGMGDTMENFQISDQNPNIIIKTGFNLGVPINTFLRLSANTKTDVGVSPPATPTATAPKADDFFIQAEDKYDKGDYQGAIADYTRAININPNLAQAYYRLGLSRSKSGNNQKAVEDLQKATELFAAQGKKADAIRIQGVARSLLKDYKGAIAALTEAIRLNVKDTLAYNNRGNARSNLGDLQGAIADYSQALNINPNYIQAYINRGNTRSASGDKHGAIADYNQALKLNPNYALAYNNRGIARTALGDLQGAISDYNEALKINPNYANVYYSRGIARSNLEDLQGAISDYNQALKINPNLAQAYYSKGIVRAALGDKQWAIADLQKAANLFQEQGKTEDYQKVLELIKKL</sequence>
<protein>
    <recommendedName>
        <fullName evidence="9">Serine protease</fullName>
        <ecNumber evidence="9">3.4.21.-</ecNumber>
    </recommendedName>
</protein>
<keyword evidence="11" id="KW-1185">Reference proteome</keyword>
<dbReference type="Gene3D" id="2.40.10.10">
    <property type="entry name" value="Trypsin-like serine proteases"/>
    <property type="match status" value="2"/>
</dbReference>
<keyword evidence="7 9" id="KW-0720">Serine protease</keyword>
<feature type="repeat" description="TPR" evidence="8">
    <location>
        <begin position="426"/>
        <end position="459"/>
    </location>
</feature>
<keyword evidence="4" id="KW-0677">Repeat</keyword>
<dbReference type="PROSITE" id="PS50293">
    <property type="entry name" value="TPR_REGION"/>
    <property type="match status" value="3"/>
</dbReference>
<dbReference type="SUPFAM" id="SSF50494">
    <property type="entry name" value="Trypsin-like serine proteases"/>
    <property type="match status" value="1"/>
</dbReference>
<dbReference type="GO" id="GO:0009279">
    <property type="term" value="C:cell outer membrane"/>
    <property type="evidence" value="ECO:0007669"/>
    <property type="project" value="TreeGrafter"/>
</dbReference>
<dbReference type="Pfam" id="PF00515">
    <property type="entry name" value="TPR_1"/>
    <property type="match status" value="2"/>
</dbReference>
<dbReference type="EMBL" id="VJXY01000033">
    <property type="protein sequence ID" value="MBD6618927.1"/>
    <property type="molecule type" value="Genomic_DNA"/>
</dbReference>
<proteinExistence type="inferred from homology"/>
<feature type="repeat" description="TPR" evidence="8">
    <location>
        <begin position="253"/>
        <end position="286"/>
    </location>
</feature>
<dbReference type="InterPro" id="IPR008256">
    <property type="entry name" value="Peptidase_S1B"/>
</dbReference>
<feature type="repeat" description="TPR" evidence="8">
    <location>
        <begin position="460"/>
        <end position="493"/>
    </location>
</feature>
<evidence type="ECO:0000256" key="7">
    <source>
        <dbReference type="ARBA" id="ARBA00022825"/>
    </source>
</evidence>
<feature type="repeat" description="TPR" evidence="8">
    <location>
        <begin position="358"/>
        <end position="391"/>
    </location>
</feature>
<comment type="caution">
    <text evidence="10">The sequence shown here is derived from an EMBL/GenBank/DDBJ whole genome shotgun (WGS) entry which is preliminary data.</text>
</comment>
<keyword evidence="5 9" id="KW-0378">Hydrolase</keyword>
<evidence type="ECO:0000313" key="11">
    <source>
        <dbReference type="Proteomes" id="UP001165986"/>
    </source>
</evidence>
<dbReference type="Proteomes" id="UP001165986">
    <property type="component" value="Unassembled WGS sequence"/>
</dbReference>
<feature type="repeat" description="TPR" evidence="8">
    <location>
        <begin position="287"/>
        <end position="320"/>
    </location>
</feature>
<dbReference type="GO" id="GO:0008236">
    <property type="term" value="F:serine-type peptidase activity"/>
    <property type="evidence" value="ECO:0007669"/>
    <property type="project" value="UniProtKB-KW"/>
</dbReference>
<evidence type="ECO:0000313" key="10">
    <source>
        <dbReference type="EMBL" id="MBD6618927.1"/>
    </source>
</evidence>
<dbReference type="PANTHER" id="PTHR44858">
    <property type="entry name" value="TETRATRICOPEPTIDE REPEAT PROTEIN 6"/>
    <property type="match status" value="1"/>
</dbReference>
<keyword evidence="6 8" id="KW-0802">TPR repeat</keyword>
<evidence type="ECO:0000256" key="1">
    <source>
        <dbReference type="ARBA" id="ARBA00008764"/>
    </source>
</evidence>
<dbReference type="SUPFAM" id="SSF48452">
    <property type="entry name" value="TPR-like"/>
    <property type="match status" value="1"/>
</dbReference>
<comment type="similarity">
    <text evidence="1 9">Belongs to the peptidase S1B family.</text>
</comment>
<evidence type="ECO:0000256" key="9">
    <source>
        <dbReference type="RuleBase" id="RU004296"/>
    </source>
</evidence>
<dbReference type="Pfam" id="PF13365">
    <property type="entry name" value="Trypsin_2"/>
    <property type="match status" value="1"/>
</dbReference>
<dbReference type="InterPro" id="IPR050498">
    <property type="entry name" value="Ycf3"/>
</dbReference>
<reference evidence="10" key="1">
    <citation type="submission" date="2019-07" db="EMBL/GenBank/DDBJ databases">
        <title>Toxilogical consequences of a new and cryptic species of cyanobacteria (Komarekiella delphini-convector) recovered from the epidermis of a bottlenose dolphin and 1500 ft. in the air.</title>
        <authorList>
            <person name="Brown A.O."/>
            <person name="Dvorak P."/>
            <person name="Villanueva C.D."/>
            <person name="Foss A.J."/>
            <person name="Garvey A.D."/>
            <person name="Gibson Q.A."/>
            <person name="Johansen J.R."/>
            <person name="Casamatta D.A."/>
        </authorList>
    </citation>
    <scope>NUCLEOTIDE SEQUENCE</scope>
    <source>
        <strain evidence="10">SJRDD-AB1</strain>
    </source>
</reference>
<dbReference type="PROSITE" id="PS50005">
    <property type="entry name" value="TPR"/>
    <property type="match status" value="6"/>
</dbReference>
<dbReference type="AlphaFoldDB" id="A0AA40VT82"/>
<evidence type="ECO:0000256" key="6">
    <source>
        <dbReference type="ARBA" id="ARBA00022803"/>
    </source>
</evidence>
<dbReference type="InterPro" id="IPR009003">
    <property type="entry name" value="Peptidase_S1_PA"/>
</dbReference>
<dbReference type="EC" id="3.4.21.-" evidence="9"/>
<dbReference type="Gene3D" id="1.25.40.10">
    <property type="entry name" value="Tetratricopeptide repeat domain"/>
    <property type="match status" value="3"/>
</dbReference>
<evidence type="ECO:0000256" key="8">
    <source>
        <dbReference type="PROSITE-ProRule" id="PRU00339"/>
    </source>
</evidence>
<evidence type="ECO:0000256" key="5">
    <source>
        <dbReference type="ARBA" id="ARBA00022801"/>
    </source>
</evidence>
<dbReference type="PANTHER" id="PTHR44858:SF1">
    <property type="entry name" value="UDP-N-ACETYLGLUCOSAMINE--PEPTIDE N-ACETYLGLUCOSAMINYLTRANSFERASE SPINDLY-RELATED"/>
    <property type="match status" value="1"/>
</dbReference>
<dbReference type="Pfam" id="PF13414">
    <property type="entry name" value="TPR_11"/>
    <property type="match status" value="3"/>
</dbReference>